<organism evidence="1 2">
    <name type="scientific">Candidatus Amesbacteria bacterium RIFOXYD1_FULL_47_9</name>
    <dbReference type="NCBI Taxonomy" id="1797267"/>
    <lineage>
        <taxon>Bacteria</taxon>
        <taxon>Candidatus Amesiibacteriota</taxon>
    </lineage>
</organism>
<evidence type="ECO:0000313" key="2">
    <source>
        <dbReference type="Proteomes" id="UP000178579"/>
    </source>
</evidence>
<accession>A0A1F4ZYF4</accession>
<evidence type="ECO:0000313" key="1">
    <source>
        <dbReference type="EMBL" id="OGD11361.1"/>
    </source>
</evidence>
<dbReference type="Proteomes" id="UP000178579">
    <property type="component" value="Unassembled WGS sequence"/>
</dbReference>
<reference evidence="1 2" key="1">
    <citation type="journal article" date="2016" name="Nat. Commun.">
        <title>Thousands of microbial genomes shed light on interconnected biogeochemical processes in an aquifer system.</title>
        <authorList>
            <person name="Anantharaman K."/>
            <person name="Brown C.T."/>
            <person name="Hug L.A."/>
            <person name="Sharon I."/>
            <person name="Castelle C.J."/>
            <person name="Probst A.J."/>
            <person name="Thomas B.C."/>
            <person name="Singh A."/>
            <person name="Wilkins M.J."/>
            <person name="Karaoz U."/>
            <person name="Brodie E.L."/>
            <person name="Williams K.H."/>
            <person name="Hubbard S.S."/>
            <person name="Banfield J.F."/>
        </authorList>
    </citation>
    <scope>NUCLEOTIDE SEQUENCE [LARGE SCALE GENOMIC DNA]</scope>
</reference>
<name>A0A1F4ZYF4_9BACT</name>
<gene>
    <name evidence="1" type="ORF">A2576_01410</name>
</gene>
<comment type="caution">
    <text evidence="1">The sequence shown here is derived from an EMBL/GenBank/DDBJ whole genome shotgun (WGS) entry which is preliminary data.</text>
</comment>
<dbReference type="AlphaFoldDB" id="A0A1F4ZYF4"/>
<sequence>MTEQIPEKLPQFFIIEGCPAKLVYSSQSFPNVGDLILTVCELADRRPHLTITAVRKKALSSCTCRLAESGLCPLLQQTQQTAVEK</sequence>
<protein>
    <submittedName>
        <fullName evidence="1">Uncharacterized protein</fullName>
    </submittedName>
</protein>
<proteinExistence type="predicted"/>
<dbReference type="EMBL" id="MEXV01000048">
    <property type="protein sequence ID" value="OGD11361.1"/>
    <property type="molecule type" value="Genomic_DNA"/>
</dbReference>